<accession>A0ABU1K795</accession>
<dbReference type="NCBIfam" id="TIGR04131">
    <property type="entry name" value="Bac_Flav_CTERM"/>
    <property type="match status" value="1"/>
</dbReference>
<dbReference type="RefSeq" id="WP_309728927.1">
    <property type="nucleotide sequence ID" value="NZ_JAVDQA010000006.1"/>
</dbReference>
<keyword evidence="2" id="KW-0732">Signal</keyword>
<evidence type="ECO:0000256" key="2">
    <source>
        <dbReference type="SAM" id="SignalP"/>
    </source>
</evidence>
<proteinExistence type="predicted"/>
<sequence>MKTFFLLLGLCCANMMFAQEPNDCINAIVICGNDQFSSNSEGIGQSQEISGCGSEEHNSLWLEINIVQGGTLGFDLIPNSDDLVVDYDFWVFGPNPDCNNLGDPIRCSTTNPLQANLTSNHTGIDGSNPNPSQGPGQDGTGYVQWLDVLPGEMYYIAIDRPHGDGGFSMNWTGTANQGSGAFPTPPIANQIETVRTCSNDTTQEFDLASLKQEINANLTDNAITFHATQADAFDGINELPDNYTNTSNPQVIYAKATSIINFCFTIVDIQLEVNPIENDVSLEVSQPIICGTEEVDFFFSGTPNAVVEYNLNNQTSEQITLDENGEAVVTRTISENSVLIATLTELYNDDGDLLCSKVLDNQVSVNSEGLQINGTLEDLYKCDGDKDGKVAFNLTQNNTNVLAGYNSEFYRVDYYETENDADQRTNKISNPSSYFNIEDPQTIWARLESATNSTCYDIASFQLNIYTNAPPEFDIVKRDETFGGNPAIIVENIQGIGPYEFRLNNEDWIKIGESQTSLTFEIEEGGEHFIEGRHTEGCGNKILSAIFLDYPKFFTPNGDGFNEHWNVRGAANLQFNSKIFIFDRFGKLLRAIDPNGLGWDGFYNGKPMPAGDYWFLFKYIQLQENGKKQEREFKSNITLLR</sequence>
<feature type="signal peptide" evidence="2">
    <location>
        <begin position="1"/>
        <end position="18"/>
    </location>
</feature>
<name>A0ABU1K795_9FLAO</name>
<feature type="chain" id="PRO_5047218608" evidence="2">
    <location>
        <begin position="19"/>
        <end position="641"/>
    </location>
</feature>
<dbReference type="InterPro" id="IPR026341">
    <property type="entry name" value="T9SS_type_B"/>
</dbReference>
<feature type="compositionally biased region" description="Polar residues" evidence="1">
    <location>
        <begin position="116"/>
        <end position="135"/>
    </location>
</feature>
<dbReference type="Proteomes" id="UP001257659">
    <property type="component" value="Unassembled WGS sequence"/>
</dbReference>
<reference evidence="3 4" key="1">
    <citation type="submission" date="2023-07" db="EMBL/GenBank/DDBJ databases">
        <title>Genomic Encyclopedia of Type Strains, Phase IV (KMG-IV): sequencing the most valuable type-strain genomes for metagenomic binning, comparative biology and taxonomic classification.</title>
        <authorList>
            <person name="Goeker M."/>
        </authorList>
    </citation>
    <scope>NUCLEOTIDE SEQUENCE [LARGE SCALE GENOMIC DNA]</scope>
    <source>
        <strain evidence="3 4">DSM 102814</strain>
    </source>
</reference>
<feature type="region of interest" description="Disordered" evidence="1">
    <location>
        <begin position="116"/>
        <end position="140"/>
    </location>
</feature>
<evidence type="ECO:0000313" key="4">
    <source>
        <dbReference type="Proteomes" id="UP001257659"/>
    </source>
</evidence>
<evidence type="ECO:0000313" key="3">
    <source>
        <dbReference type="EMBL" id="MDR6301479.1"/>
    </source>
</evidence>
<evidence type="ECO:0000256" key="1">
    <source>
        <dbReference type="SAM" id="MobiDB-lite"/>
    </source>
</evidence>
<protein>
    <submittedName>
        <fullName evidence="3">Gliding motility-associated-like protein</fullName>
    </submittedName>
</protein>
<dbReference type="Pfam" id="PF13585">
    <property type="entry name" value="CHU_C"/>
    <property type="match status" value="1"/>
</dbReference>
<dbReference type="EMBL" id="JAVDQA010000006">
    <property type="protein sequence ID" value="MDR6301479.1"/>
    <property type="molecule type" value="Genomic_DNA"/>
</dbReference>
<gene>
    <name evidence="3" type="ORF">GGR31_002148</name>
</gene>
<keyword evidence="4" id="KW-1185">Reference proteome</keyword>
<organism evidence="3 4">
    <name type="scientific">Mesonia maritima</name>
    <dbReference type="NCBI Taxonomy" id="1793873"/>
    <lineage>
        <taxon>Bacteria</taxon>
        <taxon>Pseudomonadati</taxon>
        <taxon>Bacteroidota</taxon>
        <taxon>Flavobacteriia</taxon>
        <taxon>Flavobacteriales</taxon>
        <taxon>Flavobacteriaceae</taxon>
        <taxon>Mesonia</taxon>
    </lineage>
</organism>
<comment type="caution">
    <text evidence="3">The sequence shown here is derived from an EMBL/GenBank/DDBJ whole genome shotgun (WGS) entry which is preliminary data.</text>
</comment>